<dbReference type="Gene3D" id="1.10.340.70">
    <property type="match status" value="1"/>
</dbReference>
<evidence type="ECO:0000256" key="1">
    <source>
        <dbReference type="ARBA" id="ARBA00012493"/>
    </source>
</evidence>
<sequence length="332" mass="38183">MIHELGHFSYLKTRQYLRDVGYCEQMSSKIKQVLNNCITCAKRNVGQLNQPSAKVVSSAEYPMDSISLDLSCPAVSDGEFKYVLNVQDNCTRYLWCIALKSKTAKEILNELLKYVLLPFDMVKSIRTDGDGMFRSDIFISHCKELGIDVVKSTPRDSQSNSLIERTFRSISAIIYKVSTTNNISWADSLPLIANYMNCAKTGNMKYSPYEKLFLQPPRNFITKYLKADIRCIDRNQELHELINTAAYIRHLDNEWNEQVRMKLNEKAKIKIVEYKPGDKFMYRKNMDGKFSSLYQGPFIVLEDLGTKVTFKSKSGRVMTASKAKIKRFLGKE</sequence>
<evidence type="ECO:0000313" key="3">
    <source>
        <dbReference type="WBParaSite" id="SSTP_0000004900.1"/>
    </source>
</evidence>
<organism evidence="3">
    <name type="scientific">Strongyloides stercoralis</name>
    <name type="common">Threadworm</name>
    <dbReference type="NCBI Taxonomy" id="6248"/>
    <lineage>
        <taxon>Eukaryota</taxon>
        <taxon>Metazoa</taxon>
        <taxon>Ecdysozoa</taxon>
        <taxon>Nematoda</taxon>
        <taxon>Chromadorea</taxon>
        <taxon>Rhabditida</taxon>
        <taxon>Tylenchina</taxon>
        <taxon>Panagrolaimomorpha</taxon>
        <taxon>Strongyloidoidea</taxon>
        <taxon>Strongyloididae</taxon>
        <taxon>Strongyloides</taxon>
    </lineage>
</organism>
<dbReference type="Pfam" id="PF17921">
    <property type="entry name" value="Integrase_H2C2"/>
    <property type="match status" value="1"/>
</dbReference>
<dbReference type="InterPro" id="IPR036397">
    <property type="entry name" value="RNaseH_sf"/>
</dbReference>
<dbReference type="GO" id="GO:0003676">
    <property type="term" value="F:nucleic acid binding"/>
    <property type="evidence" value="ECO:0007669"/>
    <property type="project" value="InterPro"/>
</dbReference>
<dbReference type="SUPFAM" id="SSF53098">
    <property type="entry name" value="Ribonuclease H-like"/>
    <property type="match status" value="1"/>
</dbReference>
<dbReference type="PANTHER" id="PTHR37984:SF5">
    <property type="entry name" value="PROTEIN NYNRIN-LIKE"/>
    <property type="match status" value="1"/>
</dbReference>
<dbReference type="InterPro" id="IPR001584">
    <property type="entry name" value="Integrase_cat-core"/>
</dbReference>
<feature type="domain" description="Integrase catalytic" evidence="2">
    <location>
        <begin position="58"/>
        <end position="216"/>
    </location>
</feature>
<protein>
    <recommendedName>
        <fullName evidence="1">RNA-directed DNA polymerase</fullName>
        <ecNumber evidence="1">2.7.7.49</ecNumber>
    </recommendedName>
</protein>
<dbReference type="GO" id="GO:0003964">
    <property type="term" value="F:RNA-directed DNA polymerase activity"/>
    <property type="evidence" value="ECO:0007669"/>
    <property type="project" value="UniProtKB-EC"/>
</dbReference>
<accession>A0A0K0DS36</accession>
<dbReference type="STRING" id="6248.A0A0K0DS36"/>
<dbReference type="PROSITE" id="PS50994">
    <property type="entry name" value="INTEGRASE"/>
    <property type="match status" value="1"/>
</dbReference>
<dbReference type="InterPro" id="IPR041588">
    <property type="entry name" value="Integrase_H2C2"/>
</dbReference>
<name>A0A0K0DS36_STRER</name>
<dbReference type="EC" id="2.7.7.49" evidence="1"/>
<dbReference type="Gene3D" id="3.30.420.10">
    <property type="entry name" value="Ribonuclease H-like superfamily/Ribonuclease H"/>
    <property type="match status" value="1"/>
</dbReference>
<dbReference type="AlphaFoldDB" id="A0A0K0DS36"/>
<dbReference type="PANTHER" id="PTHR37984">
    <property type="entry name" value="PROTEIN CBG26694"/>
    <property type="match status" value="1"/>
</dbReference>
<dbReference type="WBParaSite" id="SSTP_0000004900.1">
    <property type="protein sequence ID" value="SSTP_0000004900.1"/>
    <property type="gene ID" value="SSTP_0000004900"/>
</dbReference>
<reference evidence="3" key="1">
    <citation type="submission" date="2015-08" db="UniProtKB">
        <authorList>
            <consortium name="WormBaseParasite"/>
        </authorList>
    </citation>
    <scope>IDENTIFICATION</scope>
</reference>
<evidence type="ECO:0000259" key="2">
    <source>
        <dbReference type="PROSITE" id="PS50994"/>
    </source>
</evidence>
<dbReference type="GO" id="GO:0015074">
    <property type="term" value="P:DNA integration"/>
    <property type="evidence" value="ECO:0007669"/>
    <property type="project" value="InterPro"/>
</dbReference>
<dbReference type="InterPro" id="IPR050951">
    <property type="entry name" value="Retrovirus_Pol_polyprotein"/>
</dbReference>
<proteinExistence type="predicted"/>
<dbReference type="InterPro" id="IPR012337">
    <property type="entry name" value="RNaseH-like_sf"/>
</dbReference>